<keyword evidence="3" id="KW-1185">Reference proteome</keyword>
<feature type="region of interest" description="Disordered" evidence="1">
    <location>
        <begin position="1"/>
        <end position="72"/>
    </location>
</feature>
<accession>A0A9J6B1W7</accession>
<gene>
    <name evidence="2" type="ORF">H5410_002280</name>
</gene>
<comment type="caution">
    <text evidence="2">The sequence shown here is derived from an EMBL/GenBank/DDBJ whole genome shotgun (WGS) entry which is preliminary data.</text>
</comment>
<organism evidence="2 3">
    <name type="scientific">Solanum commersonii</name>
    <name type="common">Commerson's wild potato</name>
    <name type="synonym">Commerson's nightshade</name>
    <dbReference type="NCBI Taxonomy" id="4109"/>
    <lineage>
        <taxon>Eukaryota</taxon>
        <taxon>Viridiplantae</taxon>
        <taxon>Streptophyta</taxon>
        <taxon>Embryophyta</taxon>
        <taxon>Tracheophyta</taxon>
        <taxon>Spermatophyta</taxon>
        <taxon>Magnoliopsida</taxon>
        <taxon>eudicotyledons</taxon>
        <taxon>Gunneridae</taxon>
        <taxon>Pentapetalae</taxon>
        <taxon>asterids</taxon>
        <taxon>lamiids</taxon>
        <taxon>Solanales</taxon>
        <taxon>Solanaceae</taxon>
        <taxon>Solanoideae</taxon>
        <taxon>Solaneae</taxon>
        <taxon>Solanum</taxon>
    </lineage>
</organism>
<dbReference type="Proteomes" id="UP000824120">
    <property type="component" value="Chromosome 1"/>
</dbReference>
<feature type="compositionally biased region" description="Basic and acidic residues" evidence="1">
    <location>
        <begin position="33"/>
        <end position="61"/>
    </location>
</feature>
<protein>
    <submittedName>
        <fullName evidence="2">Uncharacterized protein</fullName>
    </submittedName>
</protein>
<name>A0A9J6B1W7_SOLCO</name>
<feature type="compositionally biased region" description="Basic and acidic residues" evidence="1">
    <location>
        <begin position="1"/>
        <end position="17"/>
    </location>
</feature>
<reference evidence="2 3" key="1">
    <citation type="submission" date="2020-09" db="EMBL/GenBank/DDBJ databases">
        <title>De no assembly of potato wild relative species, Solanum commersonii.</title>
        <authorList>
            <person name="Cho K."/>
        </authorList>
    </citation>
    <scope>NUCLEOTIDE SEQUENCE [LARGE SCALE GENOMIC DNA]</scope>
    <source>
        <strain evidence="2">LZ3.2</strain>
        <tissue evidence="2">Leaf</tissue>
    </source>
</reference>
<evidence type="ECO:0000256" key="1">
    <source>
        <dbReference type="SAM" id="MobiDB-lite"/>
    </source>
</evidence>
<dbReference type="AlphaFoldDB" id="A0A9J6B1W7"/>
<evidence type="ECO:0000313" key="3">
    <source>
        <dbReference type="Proteomes" id="UP000824120"/>
    </source>
</evidence>
<dbReference type="EMBL" id="JACXVP010000001">
    <property type="protein sequence ID" value="KAG5630563.1"/>
    <property type="molecule type" value="Genomic_DNA"/>
</dbReference>
<proteinExistence type="predicted"/>
<sequence>MTTYEEELHKEKEHEHPGISIVSSARKQKFRKRPNEGVDNSHKKDKESGVEKSSMRTHCGENEGAQLENYNA</sequence>
<evidence type="ECO:0000313" key="2">
    <source>
        <dbReference type="EMBL" id="KAG5630563.1"/>
    </source>
</evidence>